<dbReference type="PANTHER" id="PTHR30185:SF18">
    <property type="entry name" value="TRANSCRIPTIONAL REGULATOR MTLR"/>
    <property type="match status" value="1"/>
</dbReference>
<dbReference type="SUPFAM" id="SSF52794">
    <property type="entry name" value="PTS system IIB component-like"/>
    <property type="match status" value="1"/>
</dbReference>
<evidence type="ECO:0000313" key="8">
    <source>
        <dbReference type="EMBL" id="PRO67152.1"/>
    </source>
</evidence>
<dbReference type="EMBL" id="PVNS01000001">
    <property type="protein sequence ID" value="PRO67152.1"/>
    <property type="molecule type" value="Genomic_DNA"/>
</dbReference>
<feature type="domain" description="PRD" evidence="7">
    <location>
        <begin position="201"/>
        <end position="306"/>
    </location>
</feature>
<dbReference type="Gene3D" id="3.40.930.10">
    <property type="entry name" value="Mannitol-specific EII, Chain A"/>
    <property type="match status" value="1"/>
</dbReference>
<dbReference type="CDD" id="cd05568">
    <property type="entry name" value="PTS_IIB_bgl_like"/>
    <property type="match status" value="1"/>
</dbReference>
<accession>A0A2P6MLJ5</accession>
<dbReference type="AlphaFoldDB" id="A0A2P6MLJ5"/>
<evidence type="ECO:0000256" key="1">
    <source>
        <dbReference type="ARBA" id="ARBA00022679"/>
    </source>
</evidence>
<evidence type="ECO:0000313" key="9">
    <source>
        <dbReference type="Proteomes" id="UP000243650"/>
    </source>
</evidence>
<dbReference type="Pfam" id="PF00359">
    <property type="entry name" value="PTS_EIIA_2"/>
    <property type="match status" value="1"/>
</dbReference>
<dbReference type="InterPro" id="IPR013196">
    <property type="entry name" value="HTH_11"/>
</dbReference>
<feature type="domain" description="PTS EIIB type-2" evidence="6">
    <location>
        <begin position="415"/>
        <end position="504"/>
    </location>
</feature>
<dbReference type="PROSITE" id="PS51094">
    <property type="entry name" value="PTS_EIIA_TYPE_2"/>
    <property type="match status" value="1"/>
</dbReference>
<dbReference type="GO" id="GO:0006355">
    <property type="term" value="P:regulation of DNA-templated transcription"/>
    <property type="evidence" value="ECO:0007669"/>
    <property type="project" value="InterPro"/>
</dbReference>
<evidence type="ECO:0000259" key="6">
    <source>
        <dbReference type="PROSITE" id="PS51099"/>
    </source>
</evidence>
<dbReference type="SUPFAM" id="SSF55804">
    <property type="entry name" value="Phoshotransferase/anion transport protein"/>
    <property type="match status" value="1"/>
</dbReference>
<dbReference type="InterPro" id="IPR011608">
    <property type="entry name" value="PRD"/>
</dbReference>
<dbReference type="InterPro" id="IPR036390">
    <property type="entry name" value="WH_DNA-bd_sf"/>
</dbReference>
<dbReference type="GO" id="GO:0008982">
    <property type="term" value="F:protein-N(PI)-phosphohistidine-sugar phosphotransferase activity"/>
    <property type="evidence" value="ECO:0007669"/>
    <property type="project" value="InterPro"/>
</dbReference>
<dbReference type="Gene3D" id="1.10.10.10">
    <property type="entry name" value="Winged helix-like DNA-binding domain superfamily/Winged helix DNA-binding domain"/>
    <property type="match status" value="1"/>
</dbReference>
<dbReference type="Proteomes" id="UP000243650">
    <property type="component" value="Unassembled WGS sequence"/>
</dbReference>
<comment type="caution">
    <text evidence="8">The sequence shown here is derived from an EMBL/GenBank/DDBJ whole genome shotgun (WGS) entry which is preliminary data.</text>
</comment>
<dbReference type="Pfam" id="PF08279">
    <property type="entry name" value="HTH_11"/>
    <property type="match status" value="1"/>
</dbReference>
<dbReference type="PANTHER" id="PTHR30185">
    <property type="entry name" value="CRYPTIC BETA-GLUCOSIDE BGL OPERON ANTITERMINATOR"/>
    <property type="match status" value="1"/>
</dbReference>
<dbReference type="GO" id="GO:0009401">
    <property type="term" value="P:phosphoenolpyruvate-dependent sugar phosphotransferase system"/>
    <property type="evidence" value="ECO:0007669"/>
    <property type="project" value="InterPro"/>
</dbReference>
<name>A0A2P6MLJ5_ALKUR</name>
<organism evidence="8 9">
    <name type="scientific">Alkalicoccus urumqiensis</name>
    <name type="common">Bacillus urumqiensis</name>
    <dbReference type="NCBI Taxonomy" id="1548213"/>
    <lineage>
        <taxon>Bacteria</taxon>
        <taxon>Bacillati</taxon>
        <taxon>Bacillota</taxon>
        <taxon>Bacilli</taxon>
        <taxon>Bacillales</taxon>
        <taxon>Bacillaceae</taxon>
        <taxon>Alkalicoccus</taxon>
    </lineage>
</organism>
<protein>
    <submittedName>
        <fullName evidence="8">Uncharacterized protein</fullName>
    </submittedName>
</protein>
<dbReference type="InterPro" id="IPR002178">
    <property type="entry name" value="PTS_EIIA_type-2_dom"/>
</dbReference>
<evidence type="ECO:0000256" key="3">
    <source>
        <dbReference type="ARBA" id="ARBA00023015"/>
    </source>
</evidence>
<keyword evidence="4" id="KW-0804">Transcription</keyword>
<keyword evidence="3" id="KW-0805">Transcription regulation</keyword>
<dbReference type="InterPro" id="IPR036095">
    <property type="entry name" value="PTS_EIIB-like_sf"/>
</dbReference>
<dbReference type="InterPro" id="IPR036634">
    <property type="entry name" value="PRD_sf"/>
</dbReference>
<reference evidence="8 9" key="1">
    <citation type="submission" date="2018-03" db="EMBL/GenBank/DDBJ databases">
        <title>Bacillus urumqiensis sp. nov., a moderately haloalkaliphilic bacterium isolated from a salt lake.</title>
        <authorList>
            <person name="Zhao B."/>
            <person name="Liao Z."/>
        </authorList>
    </citation>
    <scope>NUCLEOTIDE SEQUENCE [LARGE SCALE GENOMIC DNA]</scope>
    <source>
        <strain evidence="8 9">BZ-SZ-XJ18</strain>
    </source>
</reference>
<dbReference type="OrthoDB" id="9776005at2"/>
<evidence type="ECO:0000256" key="4">
    <source>
        <dbReference type="ARBA" id="ARBA00023163"/>
    </source>
</evidence>
<evidence type="ECO:0000259" key="5">
    <source>
        <dbReference type="PROSITE" id="PS51094"/>
    </source>
</evidence>
<evidence type="ECO:0000256" key="2">
    <source>
        <dbReference type="ARBA" id="ARBA00022737"/>
    </source>
</evidence>
<feature type="domain" description="PRD" evidence="7">
    <location>
        <begin position="308"/>
        <end position="412"/>
    </location>
</feature>
<dbReference type="RefSeq" id="WP_105957538.1">
    <property type="nucleotide sequence ID" value="NZ_PVNS01000001.1"/>
</dbReference>
<dbReference type="PROSITE" id="PS51372">
    <property type="entry name" value="PRD_2"/>
    <property type="match status" value="2"/>
</dbReference>
<dbReference type="Pfam" id="PF00874">
    <property type="entry name" value="PRD"/>
    <property type="match status" value="2"/>
</dbReference>
<dbReference type="InterPro" id="IPR013011">
    <property type="entry name" value="PTS_EIIB_2"/>
</dbReference>
<dbReference type="InterPro" id="IPR016152">
    <property type="entry name" value="PTrfase/Anion_transptr"/>
</dbReference>
<proteinExistence type="predicted"/>
<dbReference type="InterPro" id="IPR050661">
    <property type="entry name" value="BglG_antiterminators"/>
</dbReference>
<dbReference type="InterPro" id="IPR036388">
    <property type="entry name" value="WH-like_DNA-bd_sf"/>
</dbReference>
<evidence type="ECO:0000259" key="7">
    <source>
        <dbReference type="PROSITE" id="PS51372"/>
    </source>
</evidence>
<feature type="domain" description="PTS EIIA type-2" evidence="5">
    <location>
        <begin position="530"/>
        <end position="677"/>
    </location>
</feature>
<sequence length="688" mass="76844">MYVSARDRRILEELSTHPDGVTIKTIADRLDVSERTIHRDLASFDSLLRPYELTLEKKAGRGIRLAGSSEQLEQFQEDVFDSAPFDFMPEQRQLLLTYKLLTALEPVKLTALASDLHVAGATVSHDLDAVAENLEQYHLTLLRRRGFGVQVTGSEAAKRRAIRGLLSDQLSDTELLRFIRRHHTAEPGERSQSISDQLLGFVRTDRLSQIEAAVDALNQRLDTPIADSSYIALVVHLALAMERISQGEKVDMKPELLDQLEETAEYPYAEALAEELGRIFEEVIPKAEVGYITMHLRGAKLQSGSSGDTFSDNLLLTRRLMKHASLASGVDFTRDTSLEEGLAAHLGPALYRMEQEMTIHNPLLETIQSNYTELYSQVKEAADHVFPYDVPPDEIGYLVLHFGSALETGSRQNVDHVYVICSSGIGSSKLMASRLHREFPEIRKLIQMSLFDLGSRNLGPEDAVISTIPIDAEHIDYIQVNPFLTDEEVQRVARYLSRKAAPAYREKNEVEEDPAGALQSMQEQLNSTMRLLHHTAVIEDTNTLPLWTSMYNTMELLASKSLVSDPEAVTDALQKRESLSGIGLPGTALALHHARHAAVKEPVFLLLERQEPEPVKAMDGSTIEARRIGIMLAPEELSEQQAAMMSTISGMLVQNSESTTLFETGTEKDIKTFMSSQFLSLLRSHPYE</sequence>
<keyword evidence="1" id="KW-0808">Transferase</keyword>
<dbReference type="PROSITE" id="PS51099">
    <property type="entry name" value="PTS_EIIB_TYPE_2"/>
    <property type="match status" value="1"/>
</dbReference>
<dbReference type="Gene3D" id="3.40.50.2300">
    <property type="match status" value="1"/>
</dbReference>
<dbReference type="SUPFAM" id="SSF46785">
    <property type="entry name" value="Winged helix' DNA-binding domain"/>
    <property type="match status" value="1"/>
</dbReference>
<keyword evidence="9" id="KW-1185">Reference proteome</keyword>
<dbReference type="SUPFAM" id="SSF63520">
    <property type="entry name" value="PTS-regulatory domain, PRD"/>
    <property type="match status" value="2"/>
</dbReference>
<dbReference type="Gene3D" id="1.10.1790.10">
    <property type="entry name" value="PRD domain"/>
    <property type="match status" value="2"/>
</dbReference>
<keyword evidence="2" id="KW-0677">Repeat</keyword>
<gene>
    <name evidence="8" type="ORF">C6I21_00880</name>
</gene>